<dbReference type="PATRIC" id="fig|1367847.3.peg.3516"/>
<dbReference type="Pfam" id="PF00355">
    <property type="entry name" value="Rieske"/>
    <property type="match status" value="1"/>
</dbReference>
<reference evidence="8 9" key="1">
    <citation type="journal article" date="2014" name="BMC Genomics">
        <title>Architecture and functions of a multipartite genome of the methylotrophic bacterium Paracoccus aminophilus JCM 7686, containing primary and secondary chromids.</title>
        <authorList>
            <person name="Dziewit L."/>
            <person name="Czarnecki J."/>
            <person name="Wibberg D."/>
            <person name="Radlinska M."/>
            <person name="Mrozek P."/>
            <person name="Szymczak M."/>
            <person name="Schluter A."/>
            <person name="Puhler A."/>
            <person name="Bartosik D."/>
        </authorList>
    </citation>
    <scope>NUCLEOTIDE SEQUENCE [LARGE SCALE GENOMIC DNA]</scope>
    <source>
        <strain evidence="8">JCM 7686</strain>
    </source>
</reference>
<keyword evidence="4 8" id="KW-0560">Oxidoreductase</keyword>
<keyword evidence="6" id="KW-0411">Iron-sulfur</keyword>
<dbReference type="GO" id="GO:0051537">
    <property type="term" value="F:2 iron, 2 sulfur cluster binding"/>
    <property type="evidence" value="ECO:0007669"/>
    <property type="project" value="UniProtKB-KW"/>
</dbReference>
<dbReference type="CDD" id="cd08884">
    <property type="entry name" value="RHO_alpha_C_GbcA-like"/>
    <property type="match status" value="1"/>
</dbReference>
<dbReference type="AlphaFoldDB" id="S5XYZ6"/>
<dbReference type="Pfam" id="PF00848">
    <property type="entry name" value="Ring_hydroxyl_A"/>
    <property type="match status" value="1"/>
</dbReference>
<keyword evidence="5" id="KW-0408">Iron</keyword>
<dbReference type="GO" id="GO:0005506">
    <property type="term" value="F:iron ion binding"/>
    <property type="evidence" value="ECO:0007669"/>
    <property type="project" value="InterPro"/>
</dbReference>
<evidence type="ECO:0000313" key="9">
    <source>
        <dbReference type="Proteomes" id="UP000015480"/>
    </source>
</evidence>
<keyword evidence="2" id="KW-0001">2Fe-2S</keyword>
<dbReference type="SUPFAM" id="SSF55961">
    <property type="entry name" value="Bet v1-like"/>
    <property type="match status" value="1"/>
</dbReference>
<sequence>MRHRERCDPLGNAVTSRHRTSAMLNTAEILSQIAARPKNFSLSHDLYCDPGVYQTDLEEIWYKEWIFAIPTCDIPKTGNHATLQVGDYPIVIVRGGDGVIRAFHNVCRHRGQRLCPKQNGSSPKLVCPYHQWTYDLDGKLLFARDMGADFDPSKFSLKPVHVRTNGGLVYICLADNPPEFDRFGGFLDDYVSVSDVTNSKVAFSSTIIEQGNWKLVIENNRECYHCGGSHPSLCRSYSDNPLMTVMEGPNAASPEILEHWARCDAAGIPSRFVNQDDMQWRFARVPLLNNAESFTMSTKSAVNKLMGRMPWKDAGSLMLYHFPSSWNHFLPDHAIVFRLLPISPTQTEVTSKWLVHKDAVEGTDYDLQKLTEVWINTNDEDRRVVEENQKGILSPAYEPGPYSPHQEEGVIHFVDWYCRKIQDRLAPRPAMAAE</sequence>
<organism evidence="8 9">
    <name type="scientific">Paracoccus aminophilus JCM 7686</name>
    <dbReference type="NCBI Taxonomy" id="1367847"/>
    <lineage>
        <taxon>Bacteria</taxon>
        <taxon>Pseudomonadati</taxon>
        <taxon>Pseudomonadota</taxon>
        <taxon>Alphaproteobacteria</taxon>
        <taxon>Rhodobacterales</taxon>
        <taxon>Paracoccaceae</taxon>
        <taxon>Paracoccus</taxon>
    </lineage>
</organism>
<dbReference type="HOGENOM" id="CLU_026244_3_0_5"/>
<comment type="cofactor">
    <cofactor evidence="1">
        <name>Fe cation</name>
        <dbReference type="ChEBI" id="CHEBI:24875"/>
    </cofactor>
</comment>
<keyword evidence="3" id="KW-0479">Metal-binding</keyword>
<evidence type="ECO:0000256" key="4">
    <source>
        <dbReference type="ARBA" id="ARBA00023002"/>
    </source>
</evidence>
<proteinExistence type="predicted"/>
<accession>S5XYZ6</accession>
<gene>
    <name evidence="8" type="ORF">JCM7686_3482</name>
</gene>
<dbReference type="Proteomes" id="UP000015480">
    <property type="component" value="Chromosome"/>
</dbReference>
<dbReference type="GO" id="GO:0016491">
    <property type="term" value="F:oxidoreductase activity"/>
    <property type="evidence" value="ECO:0007669"/>
    <property type="project" value="UniProtKB-KW"/>
</dbReference>
<evidence type="ECO:0000256" key="1">
    <source>
        <dbReference type="ARBA" id="ARBA00001962"/>
    </source>
</evidence>
<dbReference type="EC" id="1.14.12.-" evidence="8"/>
<evidence type="ECO:0000256" key="2">
    <source>
        <dbReference type="ARBA" id="ARBA00022714"/>
    </source>
</evidence>
<dbReference type="PROSITE" id="PS51296">
    <property type="entry name" value="RIESKE"/>
    <property type="match status" value="1"/>
</dbReference>
<protein>
    <submittedName>
        <fullName evidence="8">Rieske 2Fe-2S family protein</fullName>
        <ecNumber evidence="8">1.14.12.-</ecNumber>
    </submittedName>
</protein>
<evidence type="ECO:0000256" key="6">
    <source>
        <dbReference type="ARBA" id="ARBA00023014"/>
    </source>
</evidence>
<evidence type="ECO:0000256" key="5">
    <source>
        <dbReference type="ARBA" id="ARBA00023004"/>
    </source>
</evidence>
<dbReference type="InterPro" id="IPR015879">
    <property type="entry name" value="Ring_hydroxy_dOase_asu_C_dom"/>
</dbReference>
<evidence type="ECO:0000256" key="3">
    <source>
        <dbReference type="ARBA" id="ARBA00022723"/>
    </source>
</evidence>
<dbReference type="InterPro" id="IPR017941">
    <property type="entry name" value="Rieske_2Fe-2S"/>
</dbReference>
<keyword evidence="9" id="KW-1185">Reference proteome</keyword>
<dbReference type="EMBL" id="CP006650">
    <property type="protein sequence ID" value="AGT10517.1"/>
    <property type="molecule type" value="Genomic_DNA"/>
</dbReference>
<evidence type="ECO:0000313" key="8">
    <source>
        <dbReference type="EMBL" id="AGT10517.1"/>
    </source>
</evidence>
<dbReference type="KEGG" id="pami:JCM7686_3482"/>
<dbReference type="PANTHER" id="PTHR43756">
    <property type="entry name" value="CHOLINE MONOOXYGENASE, CHLOROPLASTIC"/>
    <property type="match status" value="1"/>
</dbReference>
<feature type="domain" description="Rieske" evidence="7">
    <location>
        <begin position="66"/>
        <end position="171"/>
    </location>
</feature>
<dbReference type="eggNOG" id="COG4638">
    <property type="taxonomic scope" value="Bacteria"/>
</dbReference>
<dbReference type="Gene3D" id="3.90.380.10">
    <property type="entry name" value="Naphthalene 1,2-dioxygenase Alpha Subunit, Chain A, domain 1"/>
    <property type="match status" value="1"/>
</dbReference>
<dbReference type="CDD" id="cd03469">
    <property type="entry name" value="Rieske_RO_Alpha_N"/>
    <property type="match status" value="1"/>
</dbReference>
<dbReference type="Gene3D" id="2.102.10.10">
    <property type="entry name" value="Rieske [2Fe-2S] iron-sulphur domain"/>
    <property type="match status" value="1"/>
</dbReference>
<dbReference type="PRINTS" id="PR00090">
    <property type="entry name" value="RNGDIOXGNASE"/>
</dbReference>
<dbReference type="PANTHER" id="PTHR43756:SF5">
    <property type="entry name" value="CHOLINE MONOOXYGENASE, CHLOROPLASTIC"/>
    <property type="match status" value="1"/>
</dbReference>
<evidence type="ECO:0000259" key="7">
    <source>
        <dbReference type="PROSITE" id="PS51296"/>
    </source>
</evidence>
<dbReference type="SUPFAM" id="SSF50022">
    <property type="entry name" value="ISP domain"/>
    <property type="match status" value="1"/>
</dbReference>
<dbReference type="InterPro" id="IPR036922">
    <property type="entry name" value="Rieske_2Fe-2S_sf"/>
</dbReference>
<dbReference type="InterPro" id="IPR001663">
    <property type="entry name" value="Rng_hydr_dOase-A"/>
</dbReference>
<name>S5XYZ6_PARAH</name>
<dbReference type="STRING" id="1367847.JCM7686_3482"/>